<dbReference type="PATRIC" id="fig|1195236.3.peg.4678"/>
<comment type="caution">
    <text evidence="1">The sequence shown here is derived from an EMBL/GenBank/DDBJ whole genome shotgun (WGS) entry which is preliminary data.</text>
</comment>
<dbReference type="eggNOG" id="ENOG5033C6X">
    <property type="taxonomic scope" value="Bacteria"/>
</dbReference>
<reference evidence="1 2" key="1">
    <citation type="journal article" date="2013" name="Genome Announc.">
        <title>Draft Genome Sequence of the Cellulolytic, Mesophilic, Anaerobic Bacterium Clostridium termitidis Strain CT1112 (DSM 5398).</title>
        <authorList>
            <person name="Lal S."/>
            <person name="Ramachandran U."/>
            <person name="Zhang X."/>
            <person name="Munir R."/>
            <person name="Sparling R."/>
            <person name="Levin D.B."/>
        </authorList>
    </citation>
    <scope>NUCLEOTIDE SEQUENCE [LARGE SCALE GENOMIC DNA]</scope>
    <source>
        <strain evidence="1 2">CT1112</strain>
    </source>
</reference>
<organism evidence="1 2">
    <name type="scientific">Ruminiclostridium cellobioparum subsp. termitidis CT1112</name>
    <dbReference type="NCBI Taxonomy" id="1195236"/>
    <lineage>
        <taxon>Bacteria</taxon>
        <taxon>Bacillati</taxon>
        <taxon>Bacillota</taxon>
        <taxon>Clostridia</taxon>
        <taxon>Eubacteriales</taxon>
        <taxon>Oscillospiraceae</taxon>
        <taxon>Ruminiclostridium</taxon>
    </lineage>
</organism>
<dbReference type="AlphaFoldDB" id="S0FFI5"/>
<proteinExistence type="predicted"/>
<accession>S0FFI5</accession>
<evidence type="ECO:0000313" key="2">
    <source>
        <dbReference type="Proteomes" id="UP000014155"/>
    </source>
</evidence>
<dbReference type="RefSeq" id="WP_004630029.1">
    <property type="nucleotide sequence ID" value="NZ_AORV01000065.1"/>
</dbReference>
<evidence type="ECO:0000313" key="1">
    <source>
        <dbReference type="EMBL" id="EMS69710.1"/>
    </source>
</evidence>
<keyword evidence="2" id="KW-1185">Reference proteome</keyword>
<gene>
    <name evidence="1" type="ORF">CTER_4502</name>
</gene>
<protein>
    <submittedName>
        <fullName evidence="1">CXXX repeat peptide modification system protein</fullName>
    </submittedName>
</protein>
<dbReference type="STRING" id="1195236.CTER_4502"/>
<dbReference type="NCBIfam" id="TIGR04116">
    <property type="entry name" value="CXXX_rpt_assoc"/>
    <property type="match status" value="1"/>
</dbReference>
<dbReference type="Proteomes" id="UP000014155">
    <property type="component" value="Unassembled WGS sequence"/>
</dbReference>
<dbReference type="EMBL" id="AORV01000065">
    <property type="protein sequence ID" value="EMS69710.1"/>
    <property type="molecule type" value="Genomic_DNA"/>
</dbReference>
<name>S0FFI5_RUMCE</name>
<sequence>MTGELVGTVTEEEKNEILVLYERKMGIEELAATLDSDLLSDDKKESLQDKMIAELGKVTVNMQLWWDRMYEKYRWKSIHGHKWNIDFQTCEIFLIE</sequence>
<dbReference type="InterPro" id="IPR026413">
    <property type="entry name" value="CXXX_rpt_assoc"/>
</dbReference>